<feature type="transmembrane region" description="Helical" evidence="1">
    <location>
        <begin position="83"/>
        <end position="102"/>
    </location>
</feature>
<feature type="transmembrane region" description="Helical" evidence="1">
    <location>
        <begin position="16"/>
        <end position="36"/>
    </location>
</feature>
<dbReference type="RefSeq" id="WP_145907431.1">
    <property type="nucleotide sequence ID" value="NZ_BAAAMZ010000030.1"/>
</dbReference>
<dbReference type="EMBL" id="VIWT01000001">
    <property type="protein sequence ID" value="TWG01298.1"/>
    <property type="molecule type" value="Genomic_DNA"/>
</dbReference>
<name>A0A561UPJ8_9ACTN</name>
<sequence length="111" mass="11293">MEHGDSAARRRGELRGAVLCAAAVVTVDCSVLGVAWARDLGGSAAEQLTVVLVLLVGVGAGIGLMAAGYLASRARRLRCAAEGALLVHLLIPGFLAITWALYPAVAPWSGG</sequence>
<dbReference type="Proteomes" id="UP000317940">
    <property type="component" value="Unassembled WGS sequence"/>
</dbReference>
<dbReference type="AlphaFoldDB" id="A0A561UPJ8"/>
<feature type="transmembrane region" description="Helical" evidence="1">
    <location>
        <begin position="48"/>
        <end position="71"/>
    </location>
</feature>
<keyword evidence="3" id="KW-1185">Reference proteome</keyword>
<reference evidence="2 3" key="1">
    <citation type="submission" date="2019-06" db="EMBL/GenBank/DDBJ databases">
        <title>Sequencing the genomes of 1000 actinobacteria strains.</title>
        <authorList>
            <person name="Klenk H.-P."/>
        </authorList>
    </citation>
    <scope>NUCLEOTIDE SEQUENCE [LARGE SCALE GENOMIC DNA]</scope>
    <source>
        <strain evidence="2 3">DSM 44826</strain>
    </source>
</reference>
<keyword evidence="1" id="KW-0812">Transmembrane</keyword>
<proteinExistence type="predicted"/>
<evidence type="ECO:0000313" key="3">
    <source>
        <dbReference type="Proteomes" id="UP000317940"/>
    </source>
</evidence>
<keyword evidence="1" id="KW-0472">Membrane</keyword>
<accession>A0A561UPJ8</accession>
<keyword evidence="1" id="KW-1133">Transmembrane helix</keyword>
<protein>
    <submittedName>
        <fullName evidence="2">Uncharacterized protein</fullName>
    </submittedName>
</protein>
<evidence type="ECO:0000313" key="2">
    <source>
        <dbReference type="EMBL" id="TWG01298.1"/>
    </source>
</evidence>
<gene>
    <name evidence="2" type="ORF">FHX73_115190</name>
</gene>
<organism evidence="2 3">
    <name type="scientific">Kitasatospora viridis</name>
    <dbReference type="NCBI Taxonomy" id="281105"/>
    <lineage>
        <taxon>Bacteria</taxon>
        <taxon>Bacillati</taxon>
        <taxon>Actinomycetota</taxon>
        <taxon>Actinomycetes</taxon>
        <taxon>Kitasatosporales</taxon>
        <taxon>Streptomycetaceae</taxon>
        <taxon>Kitasatospora</taxon>
    </lineage>
</organism>
<comment type="caution">
    <text evidence="2">The sequence shown here is derived from an EMBL/GenBank/DDBJ whole genome shotgun (WGS) entry which is preliminary data.</text>
</comment>
<evidence type="ECO:0000256" key="1">
    <source>
        <dbReference type="SAM" id="Phobius"/>
    </source>
</evidence>